<dbReference type="OrthoDB" id="9803106at2"/>
<dbReference type="SUPFAM" id="SSF81301">
    <property type="entry name" value="Nucleotidyltransferase"/>
    <property type="match status" value="1"/>
</dbReference>
<dbReference type="GO" id="GO:0016740">
    <property type="term" value="F:transferase activity"/>
    <property type="evidence" value="ECO:0007669"/>
    <property type="project" value="UniProtKB-KW"/>
</dbReference>
<dbReference type="InterPro" id="IPR041633">
    <property type="entry name" value="Polbeta"/>
</dbReference>
<name>A0A1M4V4R4_9GAMM</name>
<dbReference type="STRING" id="1122206.SAMN02745753_00558"/>
<feature type="domain" description="Polymerase beta nucleotidyltransferase" evidence="1">
    <location>
        <begin position="14"/>
        <end position="100"/>
    </location>
</feature>
<reference evidence="3" key="1">
    <citation type="submission" date="2016-11" db="EMBL/GenBank/DDBJ databases">
        <authorList>
            <person name="Varghese N."/>
            <person name="Submissions S."/>
        </authorList>
    </citation>
    <scope>NUCLEOTIDE SEQUENCE [LARGE SCALE GENOMIC DNA]</scope>
    <source>
        <strain evidence="3">DSM 16579</strain>
    </source>
</reference>
<keyword evidence="3" id="KW-1185">Reference proteome</keyword>
<dbReference type="EMBL" id="FQVF01000003">
    <property type="protein sequence ID" value="SHE63873.1"/>
    <property type="molecule type" value="Genomic_DNA"/>
</dbReference>
<evidence type="ECO:0000313" key="2">
    <source>
        <dbReference type="EMBL" id="SHE63873.1"/>
    </source>
</evidence>
<protein>
    <submittedName>
        <fullName evidence="2">Nucleotidyltransferase domain-containing protein</fullName>
    </submittedName>
</protein>
<dbReference type="RefSeq" id="WP_072838203.1">
    <property type="nucleotide sequence ID" value="NZ_FQVF01000003.1"/>
</dbReference>
<dbReference type="Gene3D" id="3.30.460.10">
    <property type="entry name" value="Beta Polymerase, domain 2"/>
    <property type="match status" value="1"/>
</dbReference>
<proteinExistence type="predicted"/>
<dbReference type="Proteomes" id="UP000184517">
    <property type="component" value="Unassembled WGS sequence"/>
</dbReference>
<sequence length="101" mass="11358">MTLSQFGIPTNLLQKMSETFSKYPDIEKVTLFGSRATGNFRNCSDIDLSISTPKADIIPTLRIELDDLNSPYMIDLVDENNLTNQALLKQIRESGIIIYTS</sequence>
<dbReference type="InterPro" id="IPR043519">
    <property type="entry name" value="NT_sf"/>
</dbReference>
<evidence type="ECO:0000313" key="3">
    <source>
        <dbReference type="Proteomes" id="UP000184517"/>
    </source>
</evidence>
<accession>A0A1M4V4R4</accession>
<gene>
    <name evidence="2" type="ORF">SAMN02745753_00558</name>
</gene>
<evidence type="ECO:0000259" key="1">
    <source>
        <dbReference type="Pfam" id="PF18765"/>
    </source>
</evidence>
<keyword evidence="2" id="KW-0808">Transferase</keyword>
<organism evidence="2 3">
    <name type="scientific">Marinomonas polaris DSM 16579</name>
    <dbReference type="NCBI Taxonomy" id="1122206"/>
    <lineage>
        <taxon>Bacteria</taxon>
        <taxon>Pseudomonadati</taxon>
        <taxon>Pseudomonadota</taxon>
        <taxon>Gammaproteobacteria</taxon>
        <taxon>Oceanospirillales</taxon>
        <taxon>Oceanospirillaceae</taxon>
        <taxon>Marinomonas</taxon>
    </lineage>
</organism>
<dbReference type="AlphaFoldDB" id="A0A1M4V4R4"/>
<dbReference type="Pfam" id="PF18765">
    <property type="entry name" value="Polbeta"/>
    <property type="match status" value="1"/>
</dbReference>
<dbReference type="CDD" id="cd05403">
    <property type="entry name" value="NT_KNTase_like"/>
    <property type="match status" value="1"/>
</dbReference>